<dbReference type="SMART" id="SM00317">
    <property type="entry name" value="SET"/>
    <property type="match status" value="1"/>
</dbReference>
<gene>
    <name evidence="3" type="ORF">B0H66DRAFT_627200</name>
</gene>
<dbReference type="AlphaFoldDB" id="A0AAE0HXA3"/>
<dbReference type="PANTHER" id="PTHR47332:SF6">
    <property type="entry name" value="SET DOMAIN-CONTAINING PROTEIN"/>
    <property type="match status" value="1"/>
</dbReference>
<proteinExistence type="predicted"/>
<evidence type="ECO:0000313" key="3">
    <source>
        <dbReference type="EMBL" id="KAK3314580.1"/>
    </source>
</evidence>
<dbReference type="CDD" id="cd20071">
    <property type="entry name" value="SET_SMYD"/>
    <property type="match status" value="1"/>
</dbReference>
<dbReference type="InterPro" id="IPR011990">
    <property type="entry name" value="TPR-like_helical_dom_sf"/>
</dbReference>
<accession>A0AAE0HXA3</accession>
<dbReference type="Gene3D" id="2.170.270.10">
    <property type="entry name" value="SET domain"/>
    <property type="match status" value="1"/>
</dbReference>
<evidence type="ECO:0000313" key="4">
    <source>
        <dbReference type="Proteomes" id="UP001283341"/>
    </source>
</evidence>
<dbReference type="InterPro" id="IPR001214">
    <property type="entry name" value="SET_dom"/>
</dbReference>
<keyword evidence="4" id="KW-1185">Reference proteome</keyword>
<protein>
    <recommendedName>
        <fullName evidence="2">SET domain-containing protein</fullName>
    </recommendedName>
</protein>
<dbReference type="EMBL" id="JAUEDM010000006">
    <property type="protein sequence ID" value="KAK3314580.1"/>
    <property type="molecule type" value="Genomic_DNA"/>
</dbReference>
<feature type="chain" id="PRO_5041937406" description="SET domain-containing protein" evidence="1">
    <location>
        <begin position="30"/>
        <end position="457"/>
    </location>
</feature>
<organism evidence="3 4">
    <name type="scientific">Apodospora peruviana</name>
    <dbReference type="NCBI Taxonomy" id="516989"/>
    <lineage>
        <taxon>Eukaryota</taxon>
        <taxon>Fungi</taxon>
        <taxon>Dikarya</taxon>
        <taxon>Ascomycota</taxon>
        <taxon>Pezizomycotina</taxon>
        <taxon>Sordariomycetes</taxon>
        <taxon>Sordariomycetidae</taxon>
        <taxon>Sordariales</taxon>
        <taxon>Lasiosphaeriaceae</taxon>
        <taxon>Apodospora</taxon>
    </lineage>
</organism>
<sequence length="457" mass="50162">MWNNCHHLHMLRQTAHRVLVLLLLSTTRAVSFVVSDTGFKCYGARGNLFPRWYGTCPSPTDEGSWQPSSSSSEKEEELTPWTHTPYCAEDHLSHKLCVFTSATSGTIGTSLITTPQISASVAGRLIDSRNSGHIHVLDPPSPSYEVADIPGKGKGVVATKIIRAHETIMVDYPAIIADKEIGDFFAQTTEQDLKNRAVRQLRDPYQVLNLSTGNRYPAGDDSIAEAVLAMNAFDLNIDDVGYAALYPNVSRINHACTPNSYVATPADGLSLAVVAVRDILPGEEISISYILPSLPSHARQTILKQKWAFDCTCSLCKPNHTASPASSIEESDERRNRIMKLTDEVDALLADYYRDTDDDDDDDGDTVLAAGRGDEALVREAIRLTHLVLNLLEEEGLMTWTQLAAEQHAVLAESYKSVGENAMARQHARKVLDDRHGGKDLKGFIGTLFADLGEIMV</sequence>
<dbReference type="PANTHER" id="PTHR47332">
    <property type="entry name" value="SET DOMAIN-CONTAINING PROTEIN 5"/>
    <property type="match status" value="1"/>
</dbReference>
<comment type="caution">
    <text evidence="3">The sequence shown here is derived from an EMBL/GenBank/DDBJ whole genome shotgun (WGS) entry which is preliminary data.</text>
</comment>
<dbReference type="InterPro" id="IPR053185">
    <property type="entry name" value="SET_domain_protein"/>
</dbReference>
<dbReference type="Proteomes" id="UP001283341">
    <property type="component" value="Unassembled WGS sequence"/>
</dbReference>
<dbReference type="InterPro" id="IPR046341">
    <property type="entry name" value="SET_dom_sf"/>
</dbReference>
<feature type="domain" description="SET" evidence="2">
    <location>
        <begin position="142"/>
        <end position="290"/>
    </location>
</feature>
<dbReference type="SUPFAM" id="SSF82199">
    <property type="entry name" value="SET domain"/>
    <property type="match status" value="1"/>
</dbReference>
<dbReference type="Pfam" id="PF00856">
    <property type="entry name" value="SET"/>
    <property type="match status" value="1"/>
</dbReference>
<reference evidence="3" key="1">
    <citation type="journal article" date="2023" name="Mol. Phylogenet. Evol.">
        <title>Genome-scale phylogeny and comparative genomics of the fungal order Sordariales.</title>
        <authorList>
            <person name="Hensen N."/>
            <person name="Bonometti L."/>
            <person name="Westerberg I."/>
            <person name="Brannstrom I.O."/>
            <person name="Guillou S."/>
            <person name="Cros-Aarteil S."/>
            <person name="Calhoun S."/>
            <person name="Haridas S."/>
            <person name="Kuo A."/>
            <person name="Mondo S."/>
            <person name="Pangilinan J."/>
            <person name="Riley R."/>
            <person name="LaButti K."/>
            <person name="Andreopoulos B."/>
            <person name="Lipzen A."/>
            <person name="Chen C."/>
            <person name="Yan M."/>
            <person name="Daum C."/>
            <person name="Ng V."/>
            <person name="Clum A."/>
            <person name="Steindorff A."/>
            <person name="Ohm R.A."/>
            <person name="Martin F."/>
            <person name="Silar P."/>
            <person name="Natvig D.O."/>
            <person name="Lalanne C."/>
            <person name="Gautier V."/>
            <person name="Ament-Velasquez S.L."/>
            <person name="Kruys A."/>
            <person name="Hutchinson M.I."/>
            <person name="Powell A.J."/>
            <person name="Barry K."/>
            <person name="Miller A.N."/>
            <person name="Grigoriev I.V."/>
            <person name="Debuchy R."/>
            <person name="Gladieux P."/>
            <person name="Hiltunen Thoren M."/>
            <person name="Johannesson H."/>
        </authorList>
    </citation>
    <scope>NUCLEOTIDE SEQUENCE</scope>
    <source>
        <strain evidence="3">CBS 118394</strain>
    </source>
</reference>
<feature type="signal peptide" evidence="1">
    <location>
        <begin position="1"/>
        <end position="29"/>
    </location>
</feature>
<keyword evidence="1" id="KW-0732">Signal</keyword>
<name>A0AAE0HXA3_9PEZI</name>
<dbReference type="PROSITE" id="PS50280">
    <property type="entry name" value="SET"/>
    <property type="match status" value="1"/>
</dbReference>
<dbReference type="Gene3D" id="1.25.40.10">
    <property type="entry name" value="Tetratricopeptide repeat domain"/>
    <property type="match status" value="1"/>
</dbReference>
<evidence type="ECO:0000256" key="1">
    <source>
        <dbReference type="SAM" id="SignalP"/>
    </source>
</evidence>
<evidence type="ECO:0000259" key="2">
    <source>
        <dbReference type="PROSITE" id="PS50280"/>
    </source>
</evidence>
<reference evidence="3" key="2">
    <citation type="submission" date="2023-06" db="EMBL/GenBank/DDBJ databases">
        <authorList>
            <consortium name="Lawrence Berkeley National Laboratory"/>
            <person name="Haridas S."/>
            <person name="Hensen N."/>
            <person name="Bonometti L."/>
            <person name="Westerberg I."/>
            <person name="Brannstrom I.O."/>
            <person name="Guillou S."/>
            <person name="Cros-Aarteil S."/>
            <person name="Calhoun S."/>
            <person name="Kuo A."/>
            <person name="Mondo S."/>
            <person name="Pangilinan J."/>
            <person name="Riley R."/>
            <person name="Labutti K."/>
            <person name="Andreopoulos B."/>
            <person name="Lipzen A."/>
            <person name="Chen C."/>
            <person name="Yanf M."/>
            <person name="Daum C."/>
            <person name="Ng V."/>
            <person name="Clum A."/>
            <person name="Steindorff A."/>
            <person name="Ohm R."/>
            <person name="Martin F."/>
            <person name="Silar P."/>
            <person name="Natvig D."/>
            <person name="Lalanne C."/>
            <person name="Gautier V."/>
            <person name="Ament-Velasquez S.L."/>
            <person name="Kruys A."/>
            <person name="Hutchinson M.I."/>
            <person name="Powell A.J."/>
            <person name="Barry K."/>
            <person name="Miller A.N."/>
            <person name="Grigoriev I.V."/>
            <person name="Debuchy R."/>
            <person name="Gladieux P."/>
            <person name="Thoren M.H."/>
            <person name="Johannesson H."/>
        </authorList>
    </citation>
    <scope>NUCLEOTIDE SEQUENCE</scope>
    <source>
        <strain evidence="3">CBS 118394</strain>
    </source>
</reference>